<dbReference type="EMBL" id="MCBA01000067">
    <property type="protein sequence ID" value="RGP89854.1"/>
    <property type="molecule type" value="Genomic_DNA"/>
</dbReference>
<comment type="caution">
    <text evidence="2">The sequence shown here is derived from an EMBL/GenBank/DDBJ whole genome shotgun (WGS) entry which is preliminary data.</text>
</comment>
<organism evidence="2 3">
    <name type="scientific">Vibrio cholerae</name>
    <dbReference type="NCBI Taxonomy" id="666"/>
    <lineage>
        <taxon>Bacteria</taxon>
        <taxon>Pseudomonadati</taxon>
        <taxon>Pseudomonadota</taxon>
        <taxon>Gammaproteobacteria</taxon>
        <taxon>Vibrionales</taxon>
        <taxon>Vibrionaceae</taxon>
        <taxon>Vibrio</taxon>
    </lineage>
</organism>
<evidence type="ECO:0000256" key="1">
    <source>
        <dbReference type="SAM" id="SignalP"/>
    </source>
</evidence>
<feature type="chain" id="PRO_5030071427" evidence="1">
    <location>
        <begin position="19"/>
        <end position="156"/>
    </location>
</feature>
<keyword evidence="1" id="KW-0732">Signal</keyword>
<dbReference type="AlphaFoldDB" id="A0A395TYI7"/>
<feature type="signal peptide" evidence="1">
    <location>
        <begin position="1"/>
        <end position="18"/>
    </location>
</feature>
<protein>
    <submittedName>
        <fullName evidence="2">Uncharacterized protein</fullName>
    </submittedName>
</protein>
<proteinExistence type="predicted"/>
<sequence length="156" mass="17866">MKYIFIFFSIALSASSAAVTIDDSVANKSDTLVKLPASTVPCYGIKPGMCEQDGKQVTHIEFVSNIAGEPSIVKAIHYFPNRDDKIILEYTTVEMEYVQEKSKDIWRATPFSSFFDFNKKRMRYLEKQQSEVQENCPKQGGCKILFEMIEDLKNRQ</sequence>
<reference evidence="2 3" key="1">
    <citation type="journal article" date="2017" name="Emerg. Infect. Dis.">
        <title>Carbapenemase VCC-1-Producing Vibrio cholerae in Coastal Waters of Germany.</title>
        <authorList>
            <person name="Hammerl J.A."/>
            <person name="Jackel C."/>
            <person name="Bortolaia V."/>
            <person name="Schwartz K."/>
            <person name="Bier N."/>
            <person name="Hendriksen R.S."/>
            <person name="Guerra B."/>
            <person name="Strauch E."/>
        </authorList>
    </citation>
    <scope>NUCLEOTIDE SEQUENCE [LARGE SCALE GENOMIC DNA]</scope>
    <source>
        <strain evidence="2 3">VN-2825</strain>
    </source>
</reference>
<name>A0A395TYI7_VIBCL</name>
<evidence type="ECO:0000313" key="3">
    <source>
        <dbReference type="Proteomes" id="UP000266701"/>
    </source>
</evidence>
<dbReference type="Proteomes" id="UP000266701">
    <property type="component" value="Unassembled WGS sequence"/>
</dbReference>
<dbReference type="RefSeq" id="WP_118089273.1">
    <property type="nucleotide sequence ID" value="NZ_JBAFTT010000022.1"/>
</dbReference>
<accession>A0A395TYI7</accession>
<evidence type="ECO:0000313" key="2">
    <source>
        <dbReference type="EMBL" id="RGP89854.1"/>
    </source>
</evidence>
<gene>
    <name evidence="2" type="ORF">BC353_09845</name>
</gene>